<organism evidence="1 2">
    <name type="scientific">Gilliamella intestini</name>
    <dbReference type="NCBI Taxonomy" id="1798183"/>
    <lineage>
        <taxon>Bacteria</taxon>
        <taxon>Pseudomonadati</taxon>
        <taxon>Pseudomonadota</taxon>
        <taxon>Gammaproteobacteria</taxon>
        <taxon>Orbales</taxon>
        <taxon>Orbaceae</taxon>
        <taxon>Gilliamella</taxon>
    </lineage>
</organism>
<dbReference type="Proteomes" id="UP000199698">
    <property type="component" value="Unassembled WGS sequence"/>
</dbReference>
<keyword evidence="2" id="KW-1185">Reference proteome</keyword>
<evidence type="ECO:0008006" key="3">
    <source>
        <dbReference type="Google" id="ProtNLM"/>
    </source>
</evidence>
<evidence type="ECO:0000313" key="2">
    <source>
        <dbReference type="Proteomes" id="UP000199698"/>
    </source>
</evidence>
<dbReference type="RefSeq" id="WP_091123751.1">
    <property type="nucleotide sequence ID" value="NZ_FMBA01000026.1"/>
</dbReference>
<proteinExistence type="predicted"/>
<dbReference type="EMBL" id="FMBA01000026">
    <property type="protein sequence ID" value="SCC11518.1"/>
    <property type="molecule type" value="Genomic_DNA"/>
</dbReference>
<gene>
    <name evidence="1" type="ORF">GA0061080_102629</name>
</gene>
<protein>
    <recommendedName>
        <fullName evidence="3">Ribbon-helix-helix protein, copG family</fullName>
    </recommendedName>
</protein>
<sequence>MAKSITEIQAKSDQKRGVKVKGFKLHVDDIALIEQASKSLDIPQAQLIVDAVKFYLDNKKAS</sequence>
<reference evidence="2" key="1">
    <citation type="submission" date="2016-08" db="EMBL/GenBank/DDBJ databases">
        <authorList>
            <person name="Varghese N."/>
            <person name="Submissions Spin"/>
        </authorList>
    </citation>
    <scope>NUCLEOTIDE SEQUENCE [LARGE SCALE GENOMIC DNA]</scope>
    <source>
        <strain evidence="2">R-53144</strain>
    </source>
</reference>
<dbReference type="AlphaFoldDB" id="A0A1C4BXJ6"/>
<name>A0A1C4BXJ6_9GAMM</name>
<accession>A0A1C4BXJ6</accession>
<evidence type="ECO:0000313" key="1">
    <source>
        <dbReference type="EMBL" id="SCC11518.1"/>
    </source>
</evidence>
<dbReference type="OrthoDB" id="6649590at2"/>